<protein>
    <recommendedName>
        <fullName evidence="2">aspartyl aminopeptidase</fullName>
        <ecNumber evidence="2">3.4.11.21</ecNumber>
    </recommendedName>
</protein>
<evidence type="ECO:0000313" key="4">
    <source>
        <dbReference type="Proteomes" id="UP000784294"/>
    </source>
</evidence>
<evidence type="ECO:0000256" key="1">
    <source>
        <dbReference type="ARBA" id="ARBA00001335"/>
    </source>
</evidence>
<dbReference type="AlphaFoldDB" id="A0A3S5CTZ8"/>
<dbReference type="GO" id="GO:0004177">
    <property type="term" value="F:aminopeptidase activity"/>
    <property type="evidence" value="ECO:0007669"/>
    <property type="project" value="UniProtKB-EC"/>
</dbReference>
<comment type="catalytic activity">
    <reaction evidence="1">
        <text>Release of an N-terminal aspartate or glutamate from a peptide, with a preference for aspartate.</text>
        <dbReference type="EC" id="3.4.11.21"/>
    </reaction>
</comment>
<reference evidence="3" key="1">
    <citation type="submission" date="2018-11" db="EMBL/GenBank/DDBJ databases">
        <authorList>
            <consortium name="Pathogen Informatics"/>
        </authorList>
    </citation>
    <scope>NUCLEOTIDE SEQUENCE</scope>
</reference>
<dbReference type="OrthoDB" id="9880441at2759"/>
<dbReference type="GO" id="GO:0008270">
    <property type="term" value="F:zinc ion binding"/>
    <property type="evidence" value="ECO:0007669"/>
    <property type="project" value="InterPro"/>
</dbReference>
<dbReference type="EC" id="3.4.11.21" evidence="2"/>
<dbReference type="GO" id="GO:0006508">
    <property type="term" value="P:proteolysis"/>
    <property type="evidence" value="ECO:0007669"/>
    <property type="project" value="InterPro"/>
</dbReference>
<dbReference type="InterPro" id="IPR001948">
    <property type="entry name" value="Peptidase_M18"/>
</dbReference>
<proteinExistence type="predicted"/>
<sequence>MCTSGLANRLDESLAKSFLVSADQAHAVHPSWPEKHEQANRPRLHQGIVVKYNVNQRYATNALTASLIREVARQVNVPLQLKRLRAVYDLS</sequence>
<dbReference type="EMBL" id="CAAALY010253319">
    <property type="protein sequence ID" value="VEL36839.1"/>
    <property type="molecule type" value="Genomic_DNA"/>
</dbReference>
<dbReference type="Gene3D" id="3.40.630.10">
    <property type="entry name" value="Zn peptidases"/>
    <property type="match status" value="1"/>
</dbReference>
<dbReference type="SUPFAM" id="SSF53187">
    <property type="entry name" value="Zn-dependent exopeptidases"/>
    <property type="match status" value="1"/>
</dbReference>
<dbReference type="Pfam" id="PF02127">
    <property type="entry name" value="Peptidase_M18"/>
    <property type="match status" value="1"/>
</dbReference>
<dbReference type="PANTHER" id="PTHR28570:SF3">
    <property type="entry name" value="ASPARTYL AMINOPEPTIDASE"/>
    <property type="match status" value="1"/>
</dbReference>
<evidence type="ECO:0000313" key="3">
    <source>
        <dbReference type="EMBL" id="VEL36839.1"/>
    </source>
</evidence>
<keyword evidence="4" id="KW-1185">Reference proteome</keyword>
<gene>
    <name evidence="3" type="ORF">PXEA_LOCUS30279</name>
</gene>
<name>A0A3S5CTZ8_9PLAT</name>
<accession>A0A3S5CTZ8</accession>
<evidence type="ECO:0000256" key="2">
    <source>
        <dbReference type="ARBA" id="ARBA00011965"/>
    </source>
</evidence>
<dbReference type="Proteomes" id="UP000784294">
    <property type="component" value="Unassembled WGS sequence"/>
</dbReference>
<comment type="caution">
    <text evidence="3">The sequence shown here is derived from an EMBL/GenBank/DDBJ whole genome shotgun (WGS) entry which is preliminary data.</text>
</comment>
<dbReference type="PANTHER" id="PTHR28570">
    <property type="entry name" value="ASPARTYL AMINOPEPTIDASE"/>
    <property type="match status" value="1"/>
</dbReference>
<organism evidence="3 4">
    <name type="scientific">Protopolystoma xenopodis</name>
    <dbReference type="NCBI Taxonomy" id="117903"/>
    <lineage>
        <taxon>Eukaryota</taxon>
        <taxon>Metazoa</taxon>
        <taxon>Spiralia</taxon>
        <taxon>Lophotrochozoa</taxon>
        <taxon>Platyhelminthes</taxon>
        <taxon>Monogenea</taxon>
        <taxon>Polyopisthocotylea</taxon>
        <taxon>Polystomatidea</taxon>
        <taxon>Polystomatidae</taxon>
        <taxon>Protopolystoma</taxon>
    </lineage>
</organism>